<keyword evidence="2" id="KW-1185">Reference proteome</keyword>
<name>A0A7W6WLP0_9PROT</name>
<evidence type="ECO:0000313" key="2">
    <source>
        <dbReference type="Proteomes" id="UP000555728"/>
    </source>
</evidence>
<accession>A0A7W6WLP0</accession>
<evidence type="ECO:0000313" key="1">
    <source>
        <dbReference type="EMBL" id="MBB4286607.1"/>
    </source>
</evidence>
<proteinExistence type="predicted"/>
<protein>
    <submittedName>
        <fullName evidence="1">Uncharacterized protein</fullName>
    </submittedName>
</protein>
<gene>
    <name evidence="1" type="ORF">GGD88_002341</name>
</gene>
<dbReference type="EMBL" id="JACIGI010000018">
    <property type="protein sequence ID" value="MBB4286607.1"/>
    <property type="molecule type" value="Genomic_DNA"/>
</dbReference>
<dbReference type="AlphaFoldDB" id="A0A7W6WLP0"/>
<comment type="caution">
    <text evidence="1">The sequence shown here is derived from an EMBL/GenBank/DDBJ whole genome shotgun (WGS) entry which is preliminary data.</text>
</comment>
<sequence length="187" mass="20432">MLSRRTLAATLPAAGLVTALPVPAIAQRPVRRPSPSLTAGFFWRCLSDVEGLSDDARRDLAWSIAHDLAARPVPVEAMVRLCRRGPLPAAAFWEEHAALSSGSVVPVFDLTLTTGDVTREEEKRTYSVQSRYFAALWASGADPAVCAVECLKRGFHETDATFGLATHLTLEPAEYADTLRTVRWREA</sequence>
<dbReference type="Proteomes" id="UP000555728">
    <property type="component" value="Unassembled WGS sequence"/>
</dbReference>
<organism evidence="1 2">
    <name type="scientific">Roseospira goensis</name>
    <dbReference type="NCBI Taxonomy" id="391922"/>
    <lineage>
        <taxon>Bacteria</taxon>
        <taxon>Pseudomonadati</taxon>
        <taxon>Pseudomonadota</taxon>
        <taxon>Alphaproteobacteria</taxon>
        <taxon>Rhodospirillales</taxon>
        <taxon>Rhodospirillaceae</taxon>
        <taxon>Roseospira</taxon>
    </lineage>
</organism>
<reference evidence="1 2" key="1">
    <citation type="submission" date="2020-08" db="EMBL/GenBank/DDBJ databases">
        <title>Genome sequencing of Purple Non-Sulfur Bacteria from various extreme environments.</title>
        <authorList>
            <person name="Mayer M."/>
        </authorList>
    </citation>
    <scope>NUCLEOTIDE SEQUENCE [LARGE SCALE GENOMIC DNA]</scope>
    <source>
        <strain evidence="1 2">JA135</strain>
    </source>
</reference>
<dbReference type="RefSeq" id="WP_184435594.1">
    <property type="nucleotide sequence ID" value="NZ_JACIGI010000018.1"/>
</dbReference>